<dbReference type="Pfam" id="PF12840">
    <property type="entry name" value="HTH_20"/>
    <property type="match status" value="1"/>
</dbReference>
<protein>
    <recommendedName>
        <fullName evidence="3">Helix-turn-helix domain-containing protein</fullName>
    </recommendedName>
</protein>
<dbReference type="CDD" id="cd00090">
    <property type="entry name" value="HTH_ARSR"/>
    <property type="match status" value="1"/>
</dbReference>
<dbReference type="EMBL" id="BOPG01000078">
    <property type="protein sequence ID" value="GIJ62459.1"/>
    <property type="molecule type" value="Genomic_DNA"/>
</dbReference>
<dbReference type="InterPro" id="IPR036390">
    <property type="entry name" value="WH_DNA-bd_sf"/>
</dbReference>
<keyword evidence="2" id="KW-1185">Reference proteome</keyword>
<comment type="caution">
    <text evidence="1">The sequence shown here is derived from an EMBL/GenBank/DDBJ whole genome shotgun (WGS) entry which is preliminary data.</text>
</comment>
<accession>A0A8J3ZEF8</accession>
<dbReference type="AlphaFoldDB" id="A0A8J3ZEF8"/>
<dbReference type="Proteomes" id="UP000612585">
    <property type="component" value="Unassembled WGS sequence"/>
</dbReference>
<organism evidence="1 2">
    <name type="scientific">Virgisporangium aurantiacum</name>
    <dbReference type="NCBI Taxonomy" id="175570"/>
    <lineage>
        <taxon>Bacteria</taxon>
        <taxon>Bacillati</taxon>
        <taxon>Actinomycetota</taxon>
        <taxon>Actinomycetes</taxon>
        <taxon>Micromonosporales</taxon>
        <taxon>Micromonosporaceae</taxon>
        <taxon>Virgisporangium</taxon>
    </lineage>
</organism>
<gene>
    <name evidence="1" type="ORF">Vau01_099750</name>
</gene>
<name>A0A8J3ZEF8_9ACTN</name>
<evidence type="ECO:0000313" key="2">
    <source>
        <dbReference type="Proteomes" id="UP000612585"/>
    </source>
</evidence>
<dbReference type="SUPFAM" id="SSF46785">
    <property type="entry name" value="Winged helix' DNA-binding domain"/>
    <property type="match status" value="1"/>
</dbReference>
<evidence type="ECO:0008006" key="3">
    <source>
        <dbReference type="Google" id="ProtNLM"/>
    </source>
</evidence>
<dbReference type="Gene3D" id="1.10.10.10">
    <property type="entry name" value="Winged helix-like DNA-binding domain superfamily/Winged helix DNA-binding domain"/>
    <property type="match status" value="1"/>
</dbReference>
<proteinExistence type="predicted"/>
<sequence length="311" mass="33518">MLPVPVLTSIILTTDALGRRRGAPEPWRRAVRAAVPGCAREAFAPLLQPGATLIPDCLVPFTSTDRLSMASAVERLDAVLPGSLLEELTEIEQSATLPPSWRPVIDDPRRWLCSYTATIKDAWTGIAGIWQLAGGLLGREQERIGRAVVSGCLDVVLSSLPNCRYADGWLSFDDPHPTSHRLAERTLVLAPMLTGDRSVAANFSLPGVVWIGYPLPGIGRLLDGAGRPAMPPDRLLTALLGPTRALVLHALREPLTMGELAAVLRCAPSAATYHCGRLAAAGLVTRERYGREVRARRSVRGDELVDVLGRP</sequence>
<evidence type="ECO:0000313" key="1">
    <source>
        <dbReference type="EMBL" id="GIJ62459.1"/>
    </source>
</evidence>
<dbReference type="InterPro" id="IPR036388">
    <property type="entry name" value="WH-like_DNA-bd_sf"/>
</dbReference>
<dbReference type="InterPro" id="IPR011991">
    <property type="entry name" value="ArsR-like_HTH"/>
</dbReference>
<dbReference type="RefSeq" id="WP_204008125.1">
    <property type="nucleotide sequence ID" value="NZ_BOPG01000078.1"/>
</dbReference>
<reference evidence="1" key="1">
    <citation type="submission" date="2021-01" db="EMBL/GenBank/DDBJ databases">
        <title>Whole genome shotgun sequence of Virgisporangium aurantiacum NBRC 16421.</title>
        <authorList>
            <person name="Komaki H."/>
            <person name="Tamura T."/>
        </authorList>
    </citation>
    <scope>NUCLEOTIDE SEQUENCE</scope>
    <source>
        <strain evidence="1">NBRC 16421</strain>
    </source>
</reference>